<evidence type="ECO:0000256" key="6">
    <source>
        <dbReference type="ARBA" id="ARBA00023136"/>
    </source>
</evidence>
<dbReference type="GO" id="GO:0022857">
    <property type="term" value="F:transmembrane transporter activity"/>
    <property type="evidence" value="ECO:0007669"/>
    <property type="project" value="InterPro"/>
</dbReference>
<evidence type="ECO:0000256" key="3">
    <source>
        <dbReference type="ARBA" id="ARBA00022475"/>
    </source>
</evidence>
<dbReference type="GO" id="GO:0015031">
    <property type="term" value="P:protein transport"/>
    <property type="evidence" value="ECO:0007669"/>
    <property type="project" value="UniProtKB-KW"/>
</dbReference>
<comment type="subcellular location">
    <subcellularLocation>
        <location evidence="1">Cell membrane</location>
        <topology evidence="1">Single-pass membrane protein</topology>
    </subcellularLocation>
    <subcellularLocation>
        <location evidence="7">Cell membrane</location>
        <topology evidence="7">Single-pass type II membrane protein</topology>
    </subcellularLocation>
</comment>
<dbReference type="AlphaFoldDB" id="A0A4Y8RPX9"/>
<dbReference type="OrthoDB" id="5456447at2"/>
<protein>
    <recommendedName>
        <fullName evidence="10">Biopolymer transporter ExbD</fullName>
    </recommendedName>
</protein>
<keyword evidence="4 7" id="KW-0812">Transmembrane</keyword>
<keyword evidence="6" id="KW-0472">Membrane</keyword>
<dbReference type="Pfam" id="PF02472">
    <property type="entry name" value="ExbD"/>
    <property type="match status" value="1"/>
</dbReference>
<reference evidence="8 9" key="1">
    <citation type="submission" date="2019-03" db="EMBL/GenBank/DDBJ databases">
        <title>Jiella endophytica sp. nov., a novel endophytic bacterium isolated from root of Ficus microcarpa Linn. f.</title>
        <authorList>
            <person name="Tuo L."/>
        </authorList>
    </citation>
    <scope>NUCLEOTIDE SEQUENCE [LARGE SCALE GENOMIC DNA]</scope>
    <source>
        <strain evidence="8 9">CBS5Q-3</strain>
    </source>
</reference>
<keyword evidence="9" id="KW-1185">Reference proteome</keyword>
<keyword evidence="5" id="KW-1133">Transmembrane helix</keyword>
<keyword evidence="3" id="KW-1003">Cell membrane</keyword>
<comment type="similarity">
    <text evidence="2 7">Belongs to the ExbD/TolR family.</text>
</comment>
<evidence type="ECO:0000256" key="4">
    <source>
        <dbReference type="ARBA" id="ARBA00022692"/>
    </source>
</evidence>
<evidence type="ECO:0000256" key="5">
    <source>
        <dbReference type="ARBA" id="ARBA00022989"/>
    </source>
</evidence>
<dbReference type="Proteomes" id="UP000298179">
    <property type="component" value="Unassembled WGS sequence"/>
</dbReference>
<evidence type="ECO:0000313" key="8">
    <source>
        <dbReference type="EMBL" id="TFF25406.1"/>
    </source>
</evidence>
<evidence type="ECO:0008006" key="10">
    <source>
        <dbReference type="Google" id="ProtNLM"/>
    </source>
</evidence>
<keyword evidence="7" id="KW-0653">Protein transport</keyword>
<dbReference type="EMBL" id="SOZD01000002">
    <property type="protein sequence ID" value="TFF25406.1"/>
    <property type="molecule type" value="Genomic_DNA"/>
</dbReference>
<dbReference type="InterPro" id="IPR003400">
    <property type="entry name" value="ExbD"/>
</dbReference>
<gene>
    <name evidence="8" type="ORF">E3C22_08605</name>
</gene>
<evidence type="ECO:0000256" key="7">
    <source>
        <dbReference type="RuleBase" id="RU003879"/>
    </source>
</evidence>
<evidence type="ECO:0000256" key="1">
    <source>
        <dbReference type="ARBA" id="ARBA00004162"/>
    </source>
</evidence>
<name>A0A4Y8RPX9_9HYPH</name>
<evidence type="ECO:0000256" key="2">
    <source>
        <dbReference type="ARBA" id="ARBA00005811"/>
    </source>
</evidence>
<accession>A0A4Y8RPX9</accession>
<comment type="caution">
    <text evidence="8">The sequence shown here is derived from an EMBL/GenBank/DDBJ whole genome shotgun (WGS) entry which is preliminary data.</text>
</comment>
<dbReference type="GO" id="GO:0005886">
    <property type="term" value="C:plasma membrane"/>
    <property type="evidence" value="ECO:0007669"/>
    <property type="project" value="UniProtKB-SubCell"/>
</dbReference>
<keyword evidence="7" id="KW-0813">Transport</keyword>
<organism evidence="8 9">
    <name type="scientific">Jiella endophytica</name>
    <dbReference type="NCBI Taxonomy" id="2558362"/>
    <lineage>
        <taxon>Bacteria</taxon>
        <taxon>Pseudomonadati</taxon>
        <taxon>Pseudomonadota</taxon>
        <taxon>Alphaproteobacteria</taxon>
        <taxon>Hyphomicrobiales</taxon>
        <taxon>Aurantimonadaceae</taxon>
        <taxon>Jiella</taxon>
    </lineage>
</organism>
<evidence type="ECO:0000313" key="9">
    <source>
        <dbReference type="Proteomes" id="UP000298179"/>
    </source>
</evidence>
<proteinExistence type="inferred from homology"/>
<sequence>MMRAAARRRRRFMLTPLVDVIFLLVIFFALSSRIAPFVLVPVSESAEADTSEADASEAKSPDNTAAAPTTLVLSRGHVRTGGRIISLDVLAAEAALWPRQEAEPVLLVTSRSALTEDVAQALTALRQARIGHVRLVARPPTDAAGEFRP</sequence>